<dbReference type="GO" id="GO:0005886">
    <property type="term" value="C:plasma membrane"/>
    <property type="evidence" value="ECO:0007669"/>
    <property type="project" value="UniProtKB-SubCell"/>
</dbReference>
<dbReference type="InterPro" id="IPR051311">
    <property type="entry name" value="DedA_domain"/>
</dbReference>
<reference evidence="7 8" key="1">
    <citation type="submission" date="2017-01" db="EMBL/GenBank/DDBJ databases">
        <title>Draft sequence of Acidihalobacter ferrooxidans strain DSM 14175 (strain V8).</title>
        <authorList>
            <person name="Khaleque H.N."/>
            <person name="Ramsay J.P."/>
            <person name="Murphy R.J.T."/>
            <person name="Kaksonen A.H."/>
            <person name="Boxall N.J."/>
            <person name="Watkin E.L.J."/>
        </authorList>
    </citation>
    <scope>NUCLEOTIDE SEQUENCE [LARGE SCALE GENOMIC DNA]</scope>
    <source>
        <strain evidence="7 8">V8</strain>
    </source>
</reference>
<keyword evidence="2" id="KW-1003">Cell membrane</keyword>
<evidence type="ECO:0000313" key="8">
    <source>
        <dbReference type="Proteomes" id="UP000243807"/>
    </source>
</evidence>
<evidence type="ECO:0000256" key="1">
    <source>
        <dbReference type="ARBA" id="ARBA00004651"/>
    </source>
</evidence>
<accession>A0A1P8UKA9</accession>
<keyword evidence="3" id="KW-0812">Transmembrane</keyword>
<dbReference type="OrthoDB" id="9780918at2"/>
<proteinExistence type="predicted"/>
<feature type="domain" description="VTT" evidence="6">
    <location>
        <begin position="34"/>
        <end position="159"/>
    </location>
</feature>
<evidence type="ECO:0000256" key="4">
    <source>
        <dbReference type="ARBA" id="ARBA00022989"/>
    </source>
</evidence>
<evidence type="ECO:0000256" key="5">
    <source>
        <dbReference type="ARBA" id="ARBA00023136"/>
    </source>
</evidence>
<dbReference type="EMBL" id="CP019434">
    <property type="protein sequence ID" value="APZ44234.1"/>
    <property type="molecule type" value="Genomic_DNA"/>
</dbReference>
<sequence length="201" mass="22570">MIEHLAGLITGVIAHLGYAGVALLMAIESACIPLPSEVIMPFAGYLAATGTLNLWWVALAGALGCVAGSLVAYAAGAWGGRPFVERYGRYLLISRRDLDMADRWFARHGDITILIGRLLPVVRTFIAFPAGVARMPLWRFNLYTFIGSFIWCWVLAWIGFKLGEHWDTLGGWFHRFDVLIGVLLLLGFVWYVRRHLRHLRE</sequence>
<dbReference type="RefSeq" id="WP_076837856.1">
    <property type="nucleotide sequence ID" value="NZ_CP019434.1"/>
</dbReference>
<evidence type="ECO:0000313" key="7">
    <source>
        <dbReference type="EMBL" id="APZ44234.1"/>
    </source>
</evidence>
<comment type="subcellular location">
    <subcellularLocation>
        <location evidence="1">Cell membrane</location>
        <topology evidence="1">Multi-pass membrane protein</topology>
    </subcellularLocation>
</comment>
<keyword evidence="8" id="KW-1185">Reference proteome</keyword>
<evidence type="ECO:0000259" key="6">
    <source>
        <dbReference type="Pfam" id="PF09335"/>
    </source>
</evidence>
<protein>
    <submittedName>
        <fullName evidence="7">Alkaline phosphatase</fullName>
    </submittedName>
</protein>
<dbReference type="STRING" id="1765967.BW247_14995"/>
<dbReference type="Proteomes" id="UP000243807">
    <property type="component" value="Chromosome"/>
</dbReference>
<keyword evidence="4" id="KW-1133">Transmembrane helix</keyword>
<gene>
    <name evidence="7" type="ORF">BW247_14995</name>
</gene>
<evidence type="ECO:0000256" key="2">
    <source>
        <dbReference type="ARBA" id="ARBA00022475"/>
    </source>
</evidence>
<organism evidence="7 8">
    <name type="scientific">Acidihalobacter ferrooxydans</name>
    <dbReference type="NCBI Taxonomy" id="1765967"/>
    <lineage>
        <taxon>Bacteria</taxon>
        <taxon>Pseudomonadati</taxon>
        <taxon>Pseudomonadota</taxon>
        <taxon>Gammaproteobacteria</taxon>
        <taxon>Chromatiales</taxon>
        <taxon>Ectothiorhodospiraceae</taxon>
        <taxon>Acidihalobacter</taxon>
    </lineage>
</organism>
<name>A0A1P8UKA9_9GAMM</name>
<dbReference type="PANTHER" id="PTHR42709">
    <property type="entry name" value="ALKALINE PHOSPHATASE LIKE PROTEIN"/>
    <property type="match status" value="1"/>
</dbReference>
<dbReference type="Pfam" id="PF09335">
    <property type="entry name" value="VTT_dom"/>
    <property type="match status" value="1"/>
</dbReference>
<dbReference type="AlphaFoldDB" id="A0A1P8UKA9"/>
<dbReference type="PANTHER" id="PTHR42709:SF6">
    <property type="entry name" value="UNDECAPRENYL PHOSPHATE TRANSPORTER A"/>
    <property type="match status" value="1"/>
</dbReference>
<evidence type="ECO:0000256" key="3">
    <source>
        <dbReference type="ARBA" id="ARBA00022692"/>
    </source>
</evidence>
<dbReference type="InterPro" id="IPR032816">
    <property type="entry name" value="VTT_dom"/>
</dbReference>
<keyword evidence="5" id="KW-0472">Membrane</keyword>
<dbReference type="KEGG" id="afy:BW247_14995"/>